<organism evidence="5 6">
    <name type="scientific">Ephemerocybe angulata</name>
    <dbReference type="NCBI Taxonomy" id="980116"/>
    <lineage>
        <taxon>Eukaryota</taxon>
        <taxon>Fungi</taxon>
        <taxon>Dikarya</taxon>
        <taxon>Basidiomycota</taxon>
        <taxon>Agaricomycotina</taxon>
        <taxon>Agaricomycetes</taxon>
        <taxon>Agaricomycetidae</taxon>
        <taxon>Agaricales</taxon>
        <taxon>Agaricineae</taxon>
        <taxon>Psathyrellaceae</taxon>
        <taxon>Ephemerocybe</taxon>
    </lineage>
</organism>
<feature type="domain" description="Aldehyde dehydrogenase" evidence="4">
    <location>
        <begin position="63"/>
        <end position="135"/>
    </location>
</feature>
<dbReference type="InterPro" id="IPR016163">
    <property type="entry name" value="Ald_DH_C"/>
</dbReference>
<proteinExistence type="inferred from homology"/>
<evidence type="ECO:0000259" key="4">
    <source>
        <dbReference type="Pfam" id="PF00171"/>
    </source>
</evidence>
<dbReference type="EMBL" id="JACGCI010000215">
    <property type="protein sequence ID" value="KAF6741826.1"/>
    <property type="molecule type" value="Genomic_DNA"/>
</dbReference>
<comment type="similarity">
    <text evidence="1">Belongs to the aldehyde dehydrogenase family.</text>
</comment>
<evidence type="ECO:0000256" key="3">
    <source>
        <dbReference type="SAM" id="MobiDB-lite"/>
    </source>
</evidence>
<accession>A0A8H6H9Q2</accession>
<reference evidence="5 6" key="1">
    <citation type="submission" date="2020-07" db="EMBL/GenBank/DDBJ databases">
        <title>Comparative genomics of pyrophilous fungi reveals a link between fire events and developmental genes.</title>
        <authorList>
            <consortium name="DOE Joint Genome Institute"/>
            <person name="Steindorff A.S."/>
            <person name="Carver A."/>
            <person name="Calhoun S."/>
            <person name="Stillman K."/>
            <person name="Liu H."/>
            <person name="Lipzen A."/>
            <person name="Pangilinan J."/>
            <person name="Labutti K."/>
            <person name="Bruns T.D."/>
            <person name="Grigoriev I.V."/>
        </authorList>
    </citation>
    <scope>NUCLEOTIDE SEQUENCE [LARGE SCALE GENOMIC DNA]</scope>
    <source>
        <strain evidence="5 6">CBS 144469</strain>
    </source>
</reference>
<evidence type="ECO:0000256" key="1">
    <source>
        <dbReference type="ARBA" id="ARBA00009986"/>
    </source>
</evidence>
<evidence type="ECO:0000313" key="5">
    <source>
        <dbReference type="EMBL" id="KAF6741826.1"/>
    </source>
</evidence>
<dbReference type="Pfam" id="PF00171">
    <property type="entry name" value="Aldedh"/>
    <property type="match status" value="1"/>
</dbReference>
<dbReference type="OrthoDB" id="440325at2759"/>
<dbReference type="GO" id="GO:0005737">
    <property type="term" value="C:cytoplasm"/>
    <property type="evidence" value="ECO:0007669"/>
    <property type="project" value="TreeGrafter"/>
</dbReference>
<protein>
    <submittedName>
        <fullName evidence="5">Aldehyde/histidinol dehydrogenase</fullName>
    </submittedName>
</protein>
<dbReference type="Proteomes" id="UP000521943">
    <property type="component" value="Unassembled WGS sequence"/>
</dbReference>
<keyword evidence="6" id="KW-1185">Reference proteome</keyword>
<name>A0A8H6H9Q2_9AGAR</name>
<dbReference type="SUPFAM" id="SSF53720">
    <property type="entry name" value="ALDH-like"/>
    <property type="match status" value="1"/>
</dbReference>
<dbReference type="InterPro" id="IPR015590">
    <property type="entry name" value="Aldehyde_DH_dom"/>
</dbReference>
<dbReference type="InterPro" id="IPR012394">
    <property type="entry name" value="Aldehyde_DH_NAD(P)"/>
</dbReference>
<dbReference type="PANTHER" id="PTHR43570">
    <property type="entry name" value="ALDEHYDE DEHYDROGENASE"/>
    <property type="match status" value="1"/>
</dbReference>
<dbReference type="PANTHER" id="PTHR43570:SF16">
    <property type="entry name" value="ALDEHYDE DEHYDROGENASE TYPE III, ISOFORM Q"/>
    <property type="match status" value="1"/>
</dbReference>
<dbReference type="GO" id="GO:0004029">
    <property type="term" value="F:aldehyde dehydrogenase (NAD+) activity"/>
    <property type="evidence" value="ECO:0007669"/>
    <property type="project" value="TreeGrafter"/>
</dbReference>
<sequence>MATFLASLSSTESSSTACPTHLLPTPTSPASSKKTPTPSPTLDEGKPRQEVMVAEIGVVIGRALKGAKELESWAWRAMVEEEAKGVVLIISPWNWPIILAFQTLCSAIADGCPALIKPSEVVPTFSQLLSALVPKYLDQAAYRVALSGIPERTSNLELKWAHIGNGRVARIISAAAAKHLTPMTSSWPGRAPGRALVVAAGRLVWGRLIKLGR</sequence>
<dbReference type="AlphaFoldDB" id="A0A8H6H9Q2"/>
<keyword evidence="2" id="KW-0560">Oxidoreductase</keyword>
<feature type="region of interest" description="Disordered" evidence="3">
    <location>
        <begin position="1"/>
        <end position="47"/>
    </location>
</feature>
<dbReference type="InterPro" id="IPR016162">
    <property type="entry name" value="Ald_DH_N"/>
</dbReference>
<comment type="caution">
    <text evidence="5">The sequence shown here is derived from an EMBL/GenBank/DDBJ whole genome shotgun (WGS) entry which is preliminary data.</text>
</comment>
<dbReference type="GO" id="GO:0006081">
    <property type="term" value="P:aldehyde metabolic process"/>
    <property type="evidence" value="ECO:0007669"/>
    <property type="project" value="InterPro"/>
</dbReference>
<dbReference type="InterPro" id="IPR016161">
    <property type="entry name" value="Ald_DH/histidinol_DH"/>
</dbReference>
<gene>
    <name evidence="5" type="ORF">DFP72DRAFT_1111038</name>
</gene>
<evidence type="ECO:0000313" key="6">
    <source>
        <dbReference type="Proteomes" id="UP000521943"/>
    </source>
</evidence>
<dbReference type="Gene3D" id="3.40.309.10">
    <property type="entry name" value="Aldehyde Dehydrogenase, Chain A, domain 2"/>
    <property type="match status" value="1"/>
</dbReference>
<evidence type="ECO:0000256" key="2">
    <source>
        <dbReference type="ARBA" id="ARBA00023002"/>
    </source>
</evidence>
<feature type="compositionally biased region" description="Low complexity" evidence="3">
    <location>
        <begin position="1"/>
        <end position="42"/>
    </location>
</feature>
<dbReference type="Gene3D" id="3.40.605.10">
    <property type="entry name" value="Aldehyde Dehydrogenase, Chain A, domain 1"/>
    <property type="match status" value="1"/>
</dbReference>